<evidence type="ECO:0000259" key="1">
    <source>
        <dbReference type="Pfam" id="PF04230"/>
    </source>
</evidence>
<gene>
    <name evidence="2" type="ORF">COV72_02960</name>
</gene>
<dbReference type="PANTHER" id="PTHR36836:SF1">
    <property type="entry name" value="COLANIC ACID BIOSYNTHESIS PROTEIN WCAK"/>
    <property type="match status" value="1"/>
</dbReference>
<sequence>MHTLISKIGSLKRNWQYCLPFQKRLGYVGWNGHNNLGDEAILEASKNLFPDFKLVNFKYTAKIEKLEKYFGKLYDSVIFGGGTVINEPGYLEKIKLALDNGYKVFILGAGVRNPAFWDRHDERNNCLDEFIPNLKKCAFVGIRGPVSMKILKENGFHNASITGDTALLFAQKEIKRKKQRKKIGINFGASAGKVWGREEDILQFIIKISGLIARNGWEITFVPVWDNDIGFIEKAAKQLNGKVKIFYDYKSLSKTLDLLNTFDVFIGQKLHSVVLALCAYTPSIMLEYRPKCHDFMCSMELENFNMRTDALSSNKLLNMVDELYINSSHYQKSIFKKVNEYKNALESAAQIIRKKIC</sequence>
<dbReference type="Pfam" id="PF04230">
    <property type="entry name" value="PS_pyruv_trans"/>
    <property type="match status" value="1"/>
</dbReference>
<feature type="domain" description="Polysaccharide pyruvyl transferase" evidence="1">
    <location>
        <begin position="35"/>
        <end position="288"/>
    </location>
</feature>
<dbReference type="InterPro" id="IPR007345">
    <property type="entry name" value="Polysacch_pyruvyl_Trfase"/>
</dbReference>
<reference evidence="2 3" key="1">
    <citation type="submission" date="2017-09" db="EMBL/GenBank/DDBJ databases">
        <title>Depth-based differentiation of microbial function through sediment-hosted aquifers and enrichment of novel symbionts in the deep terrestrial subsurface.</title>
        <authorList>
            <person name="Probst A.J."/>
            <person name="Ladd B."/>
            <person name="Jarett J.K."/>
            <person name="Geller-Mcgrath D.E."/>
            <person name="Sieber C.M."/>
            <person name="Emerson J.B."/>
            <person name="Anantharaman K."/>
            <person name="Thomas B.C."/>
            <person name="Malmstrom R."/>
            <person name="Stieglmeier M."/>
            <person name="Klingl A."/>
            <person name="Woyke T."/>
            <person name="Ryan C.M."/>
            <person name="Banfield J.F."/>
        </authorList>
    </citation>
    <scope>NUCLEOTIDE SEQUENCE [LARGE SCALE GENOMIC DNA]</scope>
    <source>
        <strain evidence="2">CG11_big_fil_rev_8_21_14_0_20_42_13</strain>
    </source>
</reference>
<dbReference type="PANTHER" id="PTHR36836">
    <property type="entry name" value="COLANIC ACID BIOSYNTHESIS PROTEIN WCAK"/>
    <property type="match status" value="1"/>
</dbReference>
<evidence type="ECO:0000313" key="2">
    <source>
        <dbReference type="EMBL" id="PIQ89483.1"/>
    </source>
</evidence>
<evidence type="ECO:0000313" key="3">
    <source>
        <dbReference type="Proteomes" id="UP000229641"/>
    </source>
</evidence>
<organism evidence="2 3">
    <name type="scientific">Candidatus Ghiorseimicrobium undicola</name>
    <dbReference type="NCBI Taxonomy" id="1974746"/>
    <lineage>
        <taxon>Bacteria</taxon>
        <taxon>Pseudomonadati</taxon>
        <taxon>Candidatus Omnitrophota</taxon>
        <taxon>Candidatus Ghiorseimicrobium</taxon>
    </lineage>
</organism>
<dbReference type="Proteomes" id="UP000229641">
    <property type="component" value="Unassembled WGS sequence"/>
</dbReference>
<protein>
    <recommendedName>
        <fullName evidence="1">Polysaccharide pyruvyl transferase domain-containing protein</fullName>
    </recommendedName>
</protein>
<dbReference type="AlphaFoldDB" id="A0A2H0LYI2"/>
<name>A0A2H0LYI2_9BACT</name>
<dbReference type="EMBL" id="PCWA01000037">
    <property type="protein sequence ID" value="PIQ89483.1"/>
    <property type="molecule type" value="Genomic_DNA"/>
</dbReference>
<proteinExistence type="predicted"/>
<accession>A0A2H0LYI2</accession>
<comment type="caution">
    <text evidence="2">The sequence shown here is derived from an EMBL/GenBank/DDBJ whole genome shotgun (WGS) entry which is preliminary data.</text>
</comment>